<keyword evidence="5" id="KW-0479">Metal-binding</keyword>
<reference evidence="8" key="2">
    <citation type="journal article" date="2023" name="Int. J. Mol. Sci.">
        <title>De Novo Assembly and Annotation of 11 Diverse Shrub Willow (Salix) Genomes Reveals Novel Gene Organization in Sex-Linked Regions.</title>
        <authorList>
            <person name="Hyden B."/>
            <person name="Feng K."/>
            <person name="Yates T.B."/>
            <person name="Jawdy S."/>
            <person name="Cereghino C."/>
            <person name="Smart L.B."/>
            <person name="Muchero W."/>
        </authorList>
    </citation>
    <scope>NUCLEOTIDE SEQUENCE [LARGE SCALE GENOMIC DNA]</scope>
    <source>
        <tissue evidence="8">Shoot tip</tissue>
    </source>
</reference>
<dbReference type="Pfam" id="PF01087">
    <property type="entry name" value="GalP_UDP_transf"/>
    <property type="match status" value="1"/>
</dbReference>
<dbReference type="Proteomes" id="UP001151529">
    <property type="component" value="Chromosome 19"/>
</dbReference>
<evidence type="ECO:0000313" key="9">
    <source>
        <dbReference type="Proteomes" id="UP001151529"/>
    </source>
</evidence>
<feature type="binding site" evidence="5">
    <location>
        <position position="175"/>
    </location>
    <ligand>
        <name>Zn(2+)</name>
        <dbReference type="ChEBI" id="CHEBI:29105"/>
    </ligand>
</feature>
<evidence type="ECO:0000256" key="3">
    <source>
        <dbReference type="ARBA" id="ARBA00023277"/>
    </source>
</evidence>
<dbReference type="InterPro" id="IPR005849">
    <property type="entry name" value="GalP_Utransf_N"/>
</dbReference>
<keyword evidence="5" id="KW-0862">Zinc</keyword>
<dbReference type="InterPro" id="IPR053177">
    <property type="entry name" value="ADP-glucose_phosphorylase"/>
</dbReference>
<organism evidence="8 9">
    <name type="scientific">Salix viminalis</name>
    <name type="common">Common osier</name>
    <name type="synonym">Basket willow</name>
    <dbReference type="NCBI Taxonomy" id="40686"/>
    <lineage>
        <taxon>Eukaryota</taxon>
        <taxon>Viridiplantae</taxon>
        <taxon>Streptophyta</taxon>
        <taxon>Embryophyta</taxon>
        <taxon>Tracheophyta</taxon>
        <taxon>Spermatophyta</taxon>
        <taxon>Magnoliopsida</taxon>
        <taxon>eudicotyledons</taxon>
        <taxon>Gunneridae</taxon>
        <taxon>Pentapetalae</taxon>
        <taxon>rosids</taxon>
        <taxon>fabids</taxon>
        <taxon>Malpighiales</taxon>
        <taxon>Salicaceae</taxon>
        <taxon>Saliceae</taxon>
        <taxon>Salix</taxon>
    </lineage>
</organism>
<sequence length="311" mass="34575">MSSQGQNTGRRPELRHDPVANRWVIFSPARAKRPTDFKSKSPQNSNPGDNSSCPFCIGNEHECAPEIFRVPSDPNWKLRVIENLYPALSRNIEGPCEEKEDMGVPARAIGGFGFHDVVIENPVHSVHLCDMEARDIGQVLLAYKKRIQQIASVESIKYVQVFKNHGASAGASMSHSHSQLLALPIIPSAVSARFEGMNEYFKKTGKCSLWAHSSHFHEFDCDKMVELGGLLKLMLRKMSLQLNNPPFNFMIQTSPLQVKESELSYAHWFLQIVPQLSGAGGFEMGSGCYINPVFPEDAAKVLREVNLPVAG</sequence>
<dbReference type="GO" id="GO:0008270">
    <property type="term" value="F:zinc ion binding"/>
    <property type="evidence" value="ECO:0007669"/>
    <property type="project" value="InterPro"/>
</dbReference>
<evidence type="ECO:0000256" key="6">
    <source>
        <dbReference type="SAM" id="MobiDB-lite"/>
    </source>
</evidence>
<keyword evidence="3" id="KW-0119">Carbohydrate metabolism</keyword>
<keyword evidence="1" id="KW-0808">Transferase</keyword>
<name>A0A9Q0T1I6_SALVM</name>
<dbReference type="InterPro" id="IPR036265">
    <property type="entry name" value="HIT-like_sf"/>
</dbReference>
<comment type="caution">
    <text evidence="8">The sequence shown here is derived from an EMBL/GenBank/DDBJ whole genome shotgun (WGS) entry which is preliminary data.</text>
</comment>
<feature type="domain" description="Galactose-1-phosphate uridyl transferase N-terminal" evidence="7">
    <location>
        <begin position="12"/>
        <end position="187"/>
    </location>
</feature>
<feature type="active site" description="Tele-UMP-histidine intermediate" evidence="4">
    <location>
        <position position="177"/>
    </location>
</feature>
<dbReference type="AlphaFoldDB" id="A0A9Q0T1I6"/>
<dbReference type="InterPro" id="IPR001937">
    <property type="entry name" value="GalP_UDPtransf1"/>
</dbReference>
<comment type="cofactor">
    <cofactor evidence="5">
        <name>Zn(2+)</name>
        <dbReference type="ChEBI" id="CHEBI:29105"/>
    </cofactor>
    <text evidence="5">Binds 1 zinc ion per subunit.</text>
</comment>
<dbReference type="PANTHER" id="PTHR42763">
    <property type="entry name" value="ADP-GLUCOSE PHOSPHORYLASE"/>
    <property type="match status" value="1"/>
</dbReference>
<feature type="binding site" evidence="5">
    <location>
        <position position="56"/>
    </location>
    <ligand>
        <name>Zn(2+)</name>
        <dbReference type="ChEBI" id="CHEBI:29105"/>
    </ligand>
</feature>
<evidence type="ECO:0000259" key="7">
    <source>
        <dbReference type="Pfam" id="PF01087"/>
    </source>
</evidence>
<dbReference type="PANTHER" id="PTHR42763:SF2">
    <property type="entry name" value="ADP-GLUCOSE PHOSPHORYLASE"/>
    <property type="match status" value="1"/>
</dbReference>
<dbReference type="SUPFAM" id="SSF54197">
    <property type="entry name" value="HIT-like"/>
    <property type="match status" value="2"/>
</dbReference>
<dbReference type="OrthoDB" id="418412at2759"/>
<feature type="region of interest" description="Disordered" evidence="6">
    <location>
        <begin position="1"/>
        <end position="49"/>
    </location>
</feature>
<dbReference type="Gene3D" id="3.30.428.10">
    <property type="entry name" value="HIT-like"/>
    <property type="match status" value="2"/>
</dbReference>
<evidence type="ECO:0000256" key="5">
    <source>
        <dbReference type="PIRSR" id="PIRSR000808-3"/>
    </source>
</evidence>
<evidence type="ECO:0000313" key="8">
    <source>
        <dbReference type="EMBL" id="KAJ6697263.1"/>
    </source>
</evidence>
<feature type="binding site" evidence="5">
    <location>
        <position position="53"/>
    </location>
    <ligand>
        <name>Zn(2+)</name>
        <dbReference type="ChEBI" id="CHEBI:29105"/>
    </ligand>
</feature>
<evidence type="ECO:0000256" key="2">
    <source>
        <dbReference type="ARBA" id="ARBA00022695"/>
    </source>
</evidence>
<protein>
    <recommendedName>
        <fullName evidence="7">Galactose-1-phosphate uridyl transferase N-terminal domain-containing protein</fullName>
    </recommendedName>
</protein>
<gene>
    <name evidence="8" type="ORF">OIU85_003615</name>
</gene>
<evidence type="ECO:0000256" key="4">
    <source>
        <dbReference type="PIRSR" id="PIRSR000808-1"/>
    </source>
</evidence>
<dbReference type="GO" id="GO:0008108">
    <property type="term" value="F:UDP-glucose:hexose-1-phosphate uridylyltransferase activity"/>
    <property type="evidence" value="ECO:0007669"/>
    <property type="project" value="InterPro"/>
</dbReference>
<feature type="binding site" evidence="5">
    <location>
        <position position="124"/>
    </location>
    <ligand>
        <name>Zn(2+)</name>
        <dbReference type="ChEBI" id="CHEBI:29105"/>
    </ligand>
</feature>
<dbReference type="PIRSF" id="PIRSF000808">
    <property type="entry name" value="GalT"/>
    <property type="match status" value="1"/>
</dbReference>
<reference evidence="8" key="1">
    <citation type="submission" date="2022-11" db="EMBL/GenBank/DDBJ databases">
        <authorList>
            <person name="Hyden B.L."/>
            <person name="Feng K."/>
            <person name="Yates T."/>
            <person name="Jawdy S."/>
            <person name="Smart L.B."/>
            <person name="Muchero W."/>
        </authorList>
    </citation>
    <scope>NUCLEOTIDE SEQUENCE</scope>
    <source>
        <tissue evidence="8">Shoot tip</tissue>
    </source>
</reference>
<dbReference type="GO" id="GO:0006012">
    <property type="term" value="P:galactose metabolic process"/>
    <property type="evidence" value="ECO:0007669"/>
    <property type="project" value="InterPro"/>
</dbReference>
<keyword evidence="9" id="KW-1185">Reference proteome</keyword>
<keyword evidence="2" id="KW-0548">Nucleotidyltransferase</keyword>
<dbReference type="EMBL" id="JAPFFL010000010">
    <property type="protein sequence ID" value="KAJ6697263.1"/>
    <property type="molecule type" value="Genomic_DNA"/>
</dbReference>
<feature type="compositionally biased region" description="Basic and acidic residues" evidence="6">
    <location>
        <begin position="10"/>
        <end position="19"/>
    </location>
</feature>
<evidence type="ECO:0000256" key="1">
    <source>
        <dbReference type="ARBA" id="ARBA00022679"/>
    </source>
</evidence>
<feature type="compositionally biased region" description="Polar residues" evidence="6">
    <location>
        <begin position="40"/>
        <end position="49"/>
    </location>
</feature>
<accession>A0A9Q0T1I6</accession>
<proteinExistence type="predicted"/>